<accession>A0A1I1SUS9</accession>
<dbReference type="RefSeq" id="WP_093840922.1">
    <property type="nucleotide sequence ID" value="NZ_FOLM01000016.1"/>
</dbReference>
<dbReference type="SMART" id="SM00530">
    <property type="entry name" value="HTH_XRE"/>
    <property type="match status" value="1"/>
</dbReference>
<dbReference type="Gene3D" id="1.10.101.10">
    <property type="entry name" value="PGBD-like superfamily/PGBD"/>
    <property type="match status" value="1"/>
</dbReference>
<feature type="domain" description="HTH cro/C1-type" evidence="2">
    <location>
        <begin position="16"/>
        <end position="72"/>
    </location>
</feature>
<evidence type="ECO:0000259" key="2">
    <source>
        <dbReference type="SMART" id="SM00530"/>
    </source>
</evidence>
<dbReference type="SUPFAM" id="SSF47090">
    <property type="entry name" value="PGBD-like"/>
    <property type="match status" value="1"/>
</dbReference>
<dbReference type="InterPro" id="IPR036365">
    <property type="entry name" value="PGBD-like_sf"/>
</dbReference>
<dbReference type="InterPro" id="IPR036366">
    <property type="entry name" value="PGBDSf"/>
</dbReference>
<feature type="compositionally biased region" description="Acidic residues" evidence="1">
    <location>
        <begin position="179"/>
        <end position="189"/>
    </location>
</feature>
<feature type="compositionally biased region" description="Low complexity" evidence="1">
    <location>
        <begin position="169"/>
        <end position="178"/>
    </location>
</feature>
<feature type="compositionally biased region" description="Basic and acidic residues" evidence="1">
    <location>
        <begin position="100"/>
        <end position="109"/>
    </location>
</feature>
<dbReference type="GO" id="GO:0003677">
    <property type="term" value="F:DNA binding"/>
    <property type="evidence" value="ECO:0007669"/>
    <property type="project" value="InterPro"/>
</dbReference>
<protein>
    <submittedName>
        <fullName evidence="3">Putative peptidoglycan binding domain-containing protein</fullName>
    </submittedName>
</protein>
<proteinExistence type="predicted"/>
<dbReference type="InterPro" id="IPR023346">
    <property type="entry name" value="Lysozyme-like_dom_sf"/>
</dbReference>
<gene>
    <name evidence="3" type="ORF">SAMN05421773_11666</name>
</gene>
<evidence type="ECO:0000313" key="3">
    <source>
        <dbReference type="EMBL" id="SFD46790.1"/>
    </source>
</evidence>
<evidence type="ECO:0000256" key="1">
    <source>
        <dbReference type="SAM" id="MobiDB-lite"/>
    </source>
</evidence>
<organism evidence="3 4">
    <name type="scientific">Streptomyces aidingensis</name>
    <dbReference type="NCBI Taxonomy" id="910347"/>
    <lineage>
        <taxon>Bacteria</taxon>
        <taxon>Bacillati</taxon>
        <taxon>Actinomycetota</taxon>
        <taxon>Actinomycetes</taxon>
        <taxon>Kitasatosporales</taxon>
        <taxon>Streptomycetaceae</taxon>
        <taxon>Streptomyces</taxon>
    </lineage>
</organism>
<evidence type="ECO:0000313" key="4">
    <source>
        <dbReference type="Proteomes" id="UP000199207"/>
    </source>
</evidence>
<dbReference type="EMBL" id="FOLM01000016">
    <property type="protein sequence ID" value="SFD46790.1"/>
    <property type="molecule type" value="Genomic_DNA"/>
</dbReference>
<dbReference type="InterPro" id="IPR010982">
    <property type="entry name" value="Lambda_DNA-bd_dom_sf"/>
</dbReference>
<dbReference type="InterPro" id="IPR002477">
    <property type="entry name" value="Peptidoglycan-bd-like"/>
</dbReference>
<dbReference type="Proteomes" id="UP000199207">
    <property type="component" value="Unassembled WGS sequence"/>
</dbReference>
<feature type="region of interest" description="Disordered" evidence="1">
    <location>
        <begin position="83"/>
        <end position="132"/>
    </location>
</feature>
<feature type="compositionally biased region" description="Pro residues" evidence="1">
    <location>
        <begin position="110"/>
        <end position="121"/>
    </location>
</feature>
<keyword evidence="4" id="KW-1185">Reference proteome</keyword>
<dbReference type="STRING" id="910347.SAMN05421773_11666"/>
<dbReference type="SUPFAM" id="SSF53955">
    <property type="entry name" value="Lysozyme-like"/>
    <property type="match status" value="1"/>
</dbReference>
<dbReference type="SUPFAM" id="SSF47413">
    <property type="entry name" value="lambda repressor-like DNA-binding domains"/>
    <property type="match status" value="1"/>
</dbReference>
<dbReference type="Pfam" id="PF01471">
    <property type="entry name" value="PG_binding_1"/>
    <property type="match status" value="1"/>
</dbReference>
<feature type="region of interest" description="Disordered" evidence="1">
    <location>
        <begin position="169"/>
        <end position="199"/>
    </location>
</feature>
<name>A0A1I1SUS9_9ACTN</name>
<dbReference type="CDD" id="cd00093">
    <property type="entry name" value="HTH_XRE"/>
    <property type="match status" value="1"/>
</dbReference>
<dbReference type="Gene3D" id="1.10.530.10">
    <property type="match status" value="1"/>
</dbReference>
<reference evidence="3" key="1">
    <citation type="submission" date="2016-10" db="EMBL/GenBank/DDBJ databases">
        <authorList>
            <person name="de Groot N.N."/>
        </authorList>
    </citation>
    <scope>NUCLEOTIDE SEQUENCE [LARGE SCALE GENOMIC DNA]</scope>
    <source>
        <strain evidence="3">CGMCC 4.5739</strain>
    </source>
</reference>
<dbReference type="AlphaFoldDB" id="A0A1I1SUS9"/>
<sequence>MSDVRVEDHVRALAESLRTLKERTPHSYDTLAARLNISRSALHRYCTGKAVPPDFRIVELLAGLCGAGEREVAGLRRTWTLARESEPAAAGPPDTAEPEPESRPERDPDPGPAPGPAPSGGPPGGGAVEPLPRWRRGPWISAALLAAVLVTAVVTWNVRGIVDSPEELPAAAGAAGAGEADDTGTEDDAPPAPTDDDRRLFSPECADLITFGQHDDCVREVQELLAGRDARIGIDGQFGPETLRRVTAFQVLAGMDIDGIVGDGTKEALYSSDVTMATWTPEQVEARIREVFTEEPGLAVRIAKCQSLLDPLHILPNTDGSRNWGVFQISDHRLRDLRGTPAQALDPEWNIQAAHRLYAQNNDFGNWPHCLAAAEDSAEDAGEN</sequence>
<dbReference type="InterPro" id="IPR001387">
    <property type="entry name" value="Cro/C1-type_HTH"/>
</dbReference>
<dbReference type="OrthoDB" id="7180791at2"/>
<dbReference type="Pfam" id="PF13560">
    <property type="entry name" value="HTH_31"/>
    <property type="match status" value="1"/>
</dbReference>